<dbReference type="EMBL" id="WKFB01000133">
    <property type="protein sequence ID" value="KAF6734477.1"/>
    <property type="molecule type" value="Genomic_DNA"/>
</dbReference>
<evidence type="ECO:0000256" key="24">
    <source>
        <dbReference type="ARBA" id="ARBA00023306"/>
    </source>
</evidence>
<evidence type="ECO:0000256" key="32">
    <source>
        <dbReference type="SAM" id="MobiDB-lite"/>
    </source>
</evidence>
<dbReference type="SMART" id="SM00490">
    <property type="entry name" value="HELICc"/>
    <property type="match status" value="1"/>
</dbReference>
<dbReference type="Pfam" id="PF16124">
    <property type="entry name" value="RecQ_Zn_bind"/>
    <property type="match status" value="1"/>
</dbReference>
<keyword evidence="10" id="KW-0235">DNA replication</keyword>
<feature type="compositionally biased region" description="Basic and acidic residues" evidence="32">
    <location>
        <begin position="1450"/>
        <end position="1461"/>
    </location>
</feature>
<dbReference type="GO" id="GO:0004527">
    <property type="term" value="F:exonuclease activity"/>
    <property type="evidence" value="ECO:0007669"/>
    <property type="project" value="UniProtKB-KW"/>
</dbReference>
<keyword evidence="11" id="KW-0540">Nuclease</keyword>
<dbReference type="PANTHER" id="PTHR13710">
    <property type="entry name" value="DNA HELICASE RECQ FAMILY MEMBER"/>
    <property type="match status" value="1"/>
</dbReference>
<keyword evidence="7" id="KW-0597">Phosphoprotein</keyword>
<keyword evidence="14" id="KW-0227">DNA damage</keyword>
<evidence type="ECO:0000313" key="37">
    <source>
        <dbReference type="EMBL" id="KAF6734477.1"/>
    </source>
</evidence>
<dbReference type="NCBIfam" id="TIGR00614">
    <property type="entry name" value="recQ_fam"/>
    <property type="match status" value="1"/>
</dbReference>
<dbReference type="GO" id="GO:0043138">
    <property type="term" value="F:3'-5' DNA helicase activity"/>
    <property type="evidence" value="ECO:0007669"/>
    <property type="project" value="UniProtKB-EC"/>
</dbReference>
<evidence type="ECO:0000256" key="13">
    <source>
        <dbReference type="ARBA" id="ARBA00022741"/>
    </source>
</evidence>
<dbReference type="SMART" id="SM00449">
    <property type="entry name" value="SPRY"/>
    <property type="match status" value="1"/>
</dbReference>
<dbReference type="InterPro" id="IPR003877">
    <property type="entry name" value="SPRY_dom"/>
</dbReference>
<dbReference type="Pfam" id="PF00622">
    <property type="entry name" value="SPRY"/>
    <property type="match status" value="1"/>
</dbReference>
<feature type="region of interest" description="Disordered" evidence="32">
    <location>
        <begin position="1129"/>
        <end position="1156"/>
    </location>
</feature>
<reference evidence="37" key="1">
    <citation type="journal article" name="BMC Genomics">
        <title>Long-read sequencing and de novo genome assembly of marine medaka (Oryzias melastigma).</title>
        <authorList>
            <person name="Liang P."/>
            <person name="Saqib H.S.A."/>
            <person name="Ni X."/>
            <person name="Shen Y."/>
        </authorList>
    </citation>
    <scope>NUCLEOTIDE SEQUENCE</scope>
    <source>
        <strain evidence="37">Bigg-433</strain>
    </source>
</reference>
<evidence type="ECO:0000256" key="27">
    <source>
        <dbReference type="ARBA" id="ARBA00049360"/>
    </source>
</evidence>
<evidence type="ECO:0000256" key="22">
    <source>
        <dbReference type="ARBA" id="ARBA00023235"/>
    </source>
</evidence>
<feature type="compositionally biased region" description="Basic and acidic residues" evidence="32">
    <location>
        <begin position="1295"/>
        <end position="1308"/>
    </location>
</feature>
<evidence type="ECO:0000256" key="1">
    <source>
        <dbReference type="ARBA" id="ARBA00001947"/>
    </source>
</evidence>
<dbReference type="CDD" id="cd18794">
    <property type="entry name" value="SF2_C_RecQ"/>
    <property type="match status" value="1"/>
</dbReference>
<dbReference type="InterPro" id="IPR013320">
    <property type="entry name" value="ConA-like_dom_sf"/>
</dbReference>
<feature type="compositionally biased region" description="Basic and acidic residues" evidence="32">
    <location>
        <begin position="1233"/>
        <end position="1243"/>
    </location>
</feature>
<keyword evidence="13" id="KW-0547">Nucleotide-binding</keyword>
<evidence type="ECO:0000256" key="21">
    <source>
        <dbReference type="ARBA" id="ARBA00023204"/>
    </source>
</evidence>
<evidence type="ECO:0000259" key="35">
    <source>
        <dbReference type="PROSITE" id="PS51192"/>
    </source>
</evidence>
<dbReference type="GO" id="GO:0000724">
    <property type="term" value="P:double-strand break repair via homologous recombination"/>
    <property type="evidence" value="ECO:0007669"/>
    <property type="project" value="TreeGrafter"/>
</dbReference>
<keyword evidence="9" id="KW-0819">tRNA processing</keyword>
<evidence type="ECO:0000256" key="7">
    <source>
        <dbReference type="ARBA" id="ARBA00022553"/>
    </source>
</evidence>
<feature type="transmembrane region" description="Helical" evidence="33">
    <location>
        <begin position="20"/>
        <end position="42"/>
    </location>
</feature>
<evidence type="ECO:0000313" key="38">
    <source>
        <dbReference type="Proteomes" id="UP000646548"/>
    </source>
</evidence>
<dbReference type="GO" id="GO:0009378">
    <property type="term" value="F:four-way junction helicase activity"/>
    <property type="evidence" value="ECO:0007669"/>
    <property type="project" value="TreeGrafter"/>
</dbReference>
<dbReference type="Gene3D" id="6.10.250.3140">
    <property type="match status" value="1"/>
</dbReference>
<dbReference type="InterPro" id="IPR043136">
    <property type="entry name" value="B30.2/SPRY_sf"/>
</dbReference>
<evidence type="ECO:0000256" key="2">
    <source>
        <dbReference type="ARBA" id="ARBA00004463"/>
    </source>
</evidence>
<keyword evidence="22" id="KW-0413">Isomerase</keyword>
<keyword evidence="33" id="KW-0472">Membrane</keyword>
<dbReference type="SMART" id="SM00589">
    <property type="entry name" value="PRY"/>
    <property type="match status" value="1"/>
</dbReference>
<accession>A0A834FI08</accession>
<keyword evidence="12" id="KW-0479">Metal-binding</keyword>
<keyword evidence="21" id="KW-0234">DNA repair</keyword>
<evidence type="ECO:0000256" key="5">
    <source>
        <dbReference type="ARBA" id="ARBA00008765"/>
    </source>
</evidence>
<evidence type="ECO:0000259" key="34">
    <source>
        <dbReference type="PROSITE" id="PS50188"/>
    </source>
</evidence>
<organism evidence="37 38">
    <name type="scientific">Oryzias melastigma</name>
    <name type="common">Marine medaka</name>
    <dbReference type="NCBI Taxonomy" id="30732"/>
    <lineage>
        <taxon>Eukaryota</taxon>
        <taxon>Metazoa</taxon>
        <taxon>Chordata</taxon>
        <taxon>Craniata</taxon>
        <taxon>Vertebrata</taxon>
        <taxon>Euteleostomi</taxon>
        <taxon>Actinopterygii</taxon>
        <taxon>Neopterygii</taxon>
        <taxon>Teleostei</taxon>
        <taxon>Neoteleostei</taxon>
        <taxon>Acanthomorphata</taxon>
        <taxon>Ovalentaria</taxon>
        <taxon>Atherinomorphae</taxon>
        <taxon>Beloniformes</taxon>
        <taxon>Adrianichthyidae</taxon>
        <taxon>Oryziinae</taxon>
        <taxon>Oryzias</taxon>
    </lineage>
</organism>
<evidence type="ECO:0000256" key="16">
    <source>
        <dbReference type="ARBA" id="ARBA00022806"/>
    </source>
</evidence>
<evidence type="ECO:0000256" key="17">
    <source>
        <dbReference type="ARBA" id="ARBA00022833"/>
    </source>
</evidence>
<dbReference type="Pfam" id="PF00270">
    <property type="entry name" value="DEAD"/>
    <property type="match status" value="1"/>
</dbReference>
<dbReference type="FunFam" id="2.60.120.920:FF:000004">
    <property type="entry name" value="Butyrophilin subfamily 1 member A1"/>
    <property type="match status" value="1"/>
</dbReference>
<dbReference type="GO" id="GO:0008033">
    <property type="term" value="P:tRNA processing"/>
    <property type="evidence" value="ECO:0007669"/>
    <property type="project" value="UniProtKB-KW"/>
</dbReference>
<dbReference type="InterPro" id="IPR001650">
    <property type="entry name" value="Helicase_C-like"/>
</dbReference>
<evidence type="ECO:0000256" key="18">
    <source>
        <dbReference type="ARBA" id="ARBA00022839"/>
    </source>
</evidence>
<dbReference type="GO" id="GO:0045934">
    <property type="term" value="P:negative regulation of nucleobase-containing compound metabolic process"/>
    <property type="evidence" value="ECO:0007669"/>
    <property type="project" value="UniProtKB-ARBA"/>
</dbReference>
<dbReference type="SUPFAM" id="SSF52540">
    <property type="entry name" value="P-loop containing nucleoside triphosphate hydrolases"/>
    <property type="match status" value="1"/>
</dbReference>
<dbReference type="PRINTS" id="PR01407">
    <property type="entry name" value="BUTYPHLNCDUF"/>
</dbReference>
<dbReference type="PROSITE" id="PS50188">
    <property type="entry name" value="B302_SPRY"/>
    <property type="match status" value="1"/>
</dbReference>
<keyword evidence="18" id="KW-0269">Exonuclease</keyword>
<feature type="region of interest" description="Disordered" evidence="32">
    <location>
        <begin position="1282"/>
        <end position="1473"/>
    </location>
</feature>
<feature type="domain" description="Helicase ATP-binding" evidence="35">
    <location>
        <begin position="634"/>
        <end position="808"/>
    </location>
</feature>
<dbReference type="Proteomes" id="UP000646548">
    <property type="component" value="Unassembled WGS sequence"/>
</dbReference>
<dbReference type="EC" id="5.6.2.4" evidence="26"/>
<dbReference type="Gene3D" id="3.40.50.300">
    <property type="entry name" value="P-loop containing nucleotide triphosphate hydrolases"/>
    <property type="match status" value="2"/>
</dbReference>
<keyword evidence="33" id="KW-0812">Transmembrane</keyword>
<sequence length="1586" mass="177529">MSTTASPTISSNLIADQLTVVAASLSSLVFFVIIVALLSTIYRKDPHCCKHRSYQDPHAAADDPPQYYNSRTTLVGSPCFEQDSNTQQAGELFCVGLPSSYSLPTLEAPLPRLPTYESVRKKDRQRQIHMMIADRFGLNAPIVTEPPPTYEESIRQSVELPYNIFSPVREASSASLTSRRRKPSPPEALTFSPFVNKDLHRKADKMMQCFHFMVEPAKNLIAKNKEIHKKAKRSKKEPLDEDQLFVAELAGELKRVCQRSVVLEHIFNQDDTWPTSLCRIFTLAKRPMQTDGWPEKTEESQLDFMNVEEVQKAKTIIYNWIQDLRAQPEQSVWPGEPVAKVLEDLESAWRWGRFPNLLTAMELVMWTLMSQQPDKDTIPQQWLLWKQRTQKIGGISYIPQPVWDWITDSAVEVTLDLDTANPDLLISADEKRMRCGFERKEVPNYHQRFDGWWCAVGMKGLGSGRHYWEAEVGERDWRLGVAKESALRKGFKSLNTDTGYLTLRLERGTELKALTVPFTALPQGLIPRKVGIYLDYDNEQLSFYDVEKRLHIYTYNQTFTEKLYPLFGTVEIVKDLLSPKSNSSVLVTSSTCDDARFTRLLQRNKKAMTSLKQALKTHFGFNNFRSKLQEDVIKAVLRGDRDVFVCMPTGAGKSLCYQLPAMLSEGITLVISPLIALIQDQVDHLKELNIPACSINSKLGMGERRLILADLGSSSPKLKLLYITPEMVASPSFQPCLTDLCSRSLLSYLAVDEAHCVSQWGHDFRPDYLKLGELRARLPGVPCLALTATAPKNVQEDITKSLRLNSPLSFVTPVFRSNLHYDVIFRDLLPNPYVHLHAFIKKALAMENDSKGQGCGIVYCRTREGCETVAYQLTKLGVSAKPYHAGLKAGDRTEAQNDWMQGKVLVIVATISFGMGVDKANVRFVAHWNLAKSLASYYQESGRAGRDGLPSSCRTYYSPKDKEQMNFLIRQEVARRQEKRGTAKESDKSAITDFEAMVLFCEQESCRHASISKFFGDKTPNCAGACDFCRNPKMVRAQLERASALSTKTGAAQSSEPRGAFGFQPGLYEGRKEGLRLRKAGLRLQNPPLLLESNADLSPRRYDEDEGGSGEDDGAKRKKEFSELFKKQMKLRKGSDGQSEDFAPPDPDCPLREAGSQKIPRLTVKTREHCLSRLQEALQGQQGAGGAFNGDSLLLAVDIEYEIFKKSKSSNLYKAAVLKQLLEMKAAPSSEGENTREDKKSREAEDEASSSSSSSFTYPAELQGFTSASELYSIKRKRVGAGLRGSSNPYVTARELLKTDAAPDKRTESGGFVADGSRESKAIGEAVKEKNAAGASAISPTKGGRAVGKKQQKLAEAAKSSRSIFQYFHKKQPEEAKCEEEEERVDSTTADSQENGLQRHSPSSPAPSDTQETTTEVIVITEDEEEKVVQESPGQDAIVTTEATQPEQEANPKKLELDRESPPPPKRSRLAGGSRRVTFNPTVQHKVVQSHSKAVKPVTLKEAAEVVVRYLDPLYTQGKFATKELFKSFARYLSHLLAENVGKDQVKAEAKRLIKTYFSKVQRCEDEADWGLLKAPHSRKSTENTD</sequence>
<comment type="caution">
    <text evidence="37">The sequence shown here is derived from an EMBL/GenBank/DDBJ whole genome shotgun (WGS) entry which is preliminary data.</text>
</comment>
<evidence type="ECO:0000256" key="30">
    <source>
        <dbReference type="ARBA" id="ARBA00078243"/>
    </source>
</evidence>
<feature type="region of interest" description="Disordered" evidence="32">
    <location>
        <begin position="1046"/>
        <end position="1065"/>
    </location>
</feature>
<dbReference type="GO" id="GO:0005694">
    <property type="term" value="C:chromosome"/>
    <property type="evidence" value="ECO:0007669"/>
    <property type="project" value="InterPro"/>
</dbReference>
<dbReference type="GO" id="GO:0003677">
    <property type="term" value="F:DNA binding"/>
    <property type="evidence" value="ECO:0007669"/>
    <property type="project" value="UniProtKB-KW"/>
</dbReference>
<dbReference type="InterPro" id="IPR001870">
    <property type="entry name" value="B30.2/SPRY"/>
</dbReference>
<evidence type="ECO:0000256" key="3">
    <source>
        <dbReference type="ARBA" id="ARBA00004642"/>
    </source>
</evidence>
<feature type="compositionally biased region" description="Basic and acidic residues" evidence="32">
    <location>
        <begin position="1316"/>
        <end position="1331"/>
    </location>
</feature>
<dbReference type="Gene3D" id="6.10.250.2460">
    <property type="match status" value="1"/>
</dbReference>
<evidence type="ECO:0000256" key="25">
    <source>
        <dbReference type="ARBA" id="ARBA00034617"/>
    </source>
</evidence>
<keyword evidence="15" id="KW-0378">Hydrolase</keyword>
<dbReference type="GO" id="GO:0051301">
    <property type="term" value="P:cell division"/>
    <property type="evidence" value="ECO:0007669"/>
    <property type="project" value="UniProtKB-KW"/>
</dbReference>
<dbReference type="GO" id="GO:0006355">
    <property type="term" value="P:regulation of DNA-templated transcription"/>
    <property type="evidence" value="ECO:0007669"/>
    <property type="project" value="InterPro"/>
</dbReference>
<evidence type="ECO:0000256" key="12">
    <source>
        <dbReference type="ARBA" id="ARBA00022723"/>
    </source>
</evidence>
<evidence type="ECO:0000256" key="23">
    <source>
        <dbReference type="ARBA" id="ARBA00023242"/>
    </source>
</evidence>
<dbReference type="InterPro" id="IPR014001">
    <property type="entry name" value="Helicase_ATP-bd"/>
</dbReference>
<name>A0A834FI08_ORYME</name>
<comment type="similarity">
    <text evidence="5">Belongs to the DEAD box helicase family. DDX1 subfamily.</text>
</comment>
<evidence type="ECO:0000256" key="14">
    <source>
        <dbReference type="ARBA" id="ARBA00022763"/>
    </source>
</evidence>
<dbReference type="InterPro" id="IPR003879">
    <property type="entry name" value="Butyrophylin_SPRY"/>
</dbReference>
<dbReference type="GO" id="GO:0005737">
    <property type="term" value="C:cytoplasm"/>
    <property type="evidence" value="ECO:0007669"/>
    <property type="project" value="TreeGrafter"/>
</dbReference>
<dbReference type="InterPro" id="IPR006574">
    <property type="entry name" value="PRY"/>
</dbReference>
<dbReference type="SUPFAM" id="SSF49899">
    <property type="entry name" value="Concanavalin A-like lectins/glucanases"/>
    <property type="match status" value="1"/>
</dbReference>
<keyword evidence="33" id="KW-1133">Transmembrane helix</keyword>
<comment type="subcellular location">
    <subcellularLocation>
        <location evidence="2">Cytoplasmic granule</location>
    </subcellularLocation>
    <subcellularLocation>
        <location evidence="3">Nucleus</location>
        <location evidence="3">Nucleoplasm</location>
    </subcellularLocation>
</comment>
<feature type="domain" description="B30.2/SPRY" evidence="34">
    <location>
        <begin position="393"/>
        <end position="585"/>
    </location>
</feature>
<dbReference type="SMART" id="SM00487">
    <property type="entry name" value="DEXDc"/>
    <property type="match status" value="1"/>
</dbReference>
<dbReference type="PANTHER" id="PTHR13710:SF152">
    <property type="entry name" value="ATP-DEPENDENT DNA HELICASE Q5"/>
    <property type="match status" value="1"/>
</dbReference>
<dbReference type="PROSITE" id="PS51192">
    <property type="entry name" value="HELICASE_ATP_BIND_1"/>
    <property type="match status" value="1"/>
</dbReference>
<proteinExistence type="inferred from homology"/>
<dbReference type="GO" id="GO:0005524">
    <property type="term" value="F:ATP binding"/>
    <property type="evidence" value="ECO:0007669"/>
    <property type="project" value="UniProtKB-KW"/>
</dbReference>
<dbReference type="InterPro" id="IPR004589">
    <property type="entry name" value="DNA_helicase_ATP-dep_RecQ"/>
</dbReference>
<evidence type="ECO:0000256" key="9">
    <source>
        <dbReference type="ARBA" id="ARBA00022694"/>
    </source>
</evidence>
<dbReference type="InterPro" id="IPR032284">
    <property type="entry name" value="RecQ_Zn-bd"/>
</dbReference>
<evidence type="ECO:0000256" key="28">
    <source>
        <dbReference type="ARBA" id="ARBA00074289"/>
    </source>
</evidence>
<evidence type="ECO:0000259" key="36">
    <source>
        <dbReference type="PROSITE" id="PS51194"/>
    </source>
</evidence>
<evidence type="ECO:0000256" key="19">
    <source>
        <dbReference type="ARBA" id="ARBA00022840"/>
    </source>
</evidence>
<dbReference type="Gene3D" id="2.60.120.920">
    <property type="match status" value="1"/>
</dbReference>
<feature type="compositionally biased region" description="Polar residues" evidence="32">
    <location>
        <begin position="1046"/>
        <end position="1056"/>
    </location>
</feature>
<evidence type="ECO:0000256" key="29">
    <source>
        <dbReference type="ARBA" id="ARBA00076757"/>
    </source>
</evidence>
<dbReference type="FunFam" id="3.40.50.300:FF:000614">
    <property type="entry name" value="ATP-dependent DNA helicase"/>
    <property type="match status" value="1"/>
</dbReference>
<comment type="catalytic activity">
    <reaction evidence="25">
        <text>Couples ATP hydrolysis with the unwinding of duplex DNA by translocating in the 3'-5' direction.</text>
        <dbReference type="EC" id="5.6.2.4"/>
    </reaction>
</comment>
<dbReference type="GO" id="GO:0046872">
    <property type="term" value="F:metal ion binding"/>
    <property type="evidence" value="ECO:0007669"/>
    <property type="project" value="UniProtKB-KW"/>
</dbReference>
<feature type="compositionally biased region" description="Low complexity" evidence="32">
    <location>
        <begin position="1409"/>
        <end position="1420"/>
    </location>
</feature>
<dbReference type="CDD" id="cd13733">
    <property type="entry name" value="SPRY_PRY_C-I_1"/>
    <property type="match status" value="1"/>
</dbReference>
<dbReference type="Pfam" id="PF13765">
    <property type="entry name" value="PRY"/>
    <property type="match status" value="1"/>
</dbReference>
<comment type="cofactor">
    <cofactor evidence="1">
        <name>Zn(2+)</name>
        <dbReference type="ChEBI" id="CHEBI:29105"/>
    </cofactor>
</comment>
<feature type="compositionally biased region" description="Polar residues" evidence="32">
    <location>
        <begin position="1387"/>
        <end position="1408"/>
    </location>
</feature>
<feature type="region of interest" description="Disordered" evidence="32">
    <location>
        <begin position="1090"/>
        <end position="1117"/>
    </location>
</feature>
<evidence type="ECO:0000256" key="11">
    <source>
        <dbReference type="ARBA" id="ARBA00022722"/>
    </source>
</evidence>
<keyword evidence="24" id="KW-0131">Cell cycle</keyword>
<dbReference type="GO" id="GO:0006260">
    <property type="term" value="P:DNA replication"/>
    <property type="evidence" value="ECO:0007669"/>
    <property type="project" value="UniProtKB-KW"/>
</dbReference>
<evidence type="ECO:0000256" key="26">
    <source>
        <dbReference type="ARBA" id="ARBA00034808"/>
    </source>
</evidence>
<dbReference type="GO" id="GO:0005654">
    <property type="term" value="C:nucleoplasm"/>
    <property type="evidence" value="ECO:0007669"/>
    <property type="project" value="UniProtKB-SubCell"/>
</dbReference>
<keyword evidence="20" id="KW-0238">DNA-binding</keyword>
<keyword evidence="16 37" id="KW-0347">Helicase</keyword>
<keyword evidence="8" id="KW-0132">Cell division</keyword>
<dbReference type="FunFam" id="3.40.50.300:FF:000444">
    <property type="entry name" value="ATP-dependent DNA helicase"/>
    <property type="match status" value="1"/>
</dbReference>
<gene>
    <name evidence="37" type="ORF">FQA47_012695</name>
</gene>
<comment type="catalytic activity">
    <reaction evidence="27">
        <text>ATP + H2O = ADP + phosphate + H(+)</text>
        <dbReference type="Rhea" id="RHEA:13065"/>
        <dbReference type="ChEBI" id="CHEBI:15377"/>
        <dbReference type="ChEBI" id="CHEBI:15378"/>
        <dbReference type="ChEBI" id="CHEBI:30616"/>
        <dbReference type="ChEBI" id="CHEBI:43474"/>
        <dbReference type="ChEBI" id="CHEBI:456216"/>
    </reaction>
</comment>
<evidence type="ECO:0000256" key="20">
    <source>
        <dbReference type="ARBA" id="ARBA00023125"/>
    </source>
</evidence>
<keyword evidence="17" id="KW-0862">Zinc</keyword>
<comment type="similarity">
    <text evidence="4">Belongs to the helicase family. RecQ subfamily.</text>
</comment>
<evidence type="ECO:0000256" key="8">
    <source>
        <dbReference type="ARBA" id="ARBA00022618"/>
    </source>
</evidence>
<keyword evidence="19" id="KW-0067">ATP-binding</keyword>
<dbReference type="GO" id="GO:0010605">
    <property type="term" value="P:negative regulation of macromolecule metabolic process"/>
    <property type="evidence" value="ECO:0007669"/>
    <property type="project" value="UniProtKB-ARBA"/>
</dbReference>
<feature type="region of interest" description="Disordered" evidence="32">
    <location>
        <begin position="1227"/>
        <end position="1257"/>
    </location>
</feature>
<keyword evidence="23" id="KW-0539">Nucleus</keyword>
<dbReference type="Pfam" id="PF00271">
    <property type="entry name" value="Helicase_C"/>
    <property type="match status" value="1"/>
</dbReference>
<evidence type="ECO:0000256" key="6">
    <source>
        <dbReference type="ARBA" id="ARBA00014916"/>
    </source>
</evidence>
<dbReference type="InterPro" id="IPR013257">
    <property type="entry name" value="SRI"/>
</dbReference>
<evidence type="ECO:0000256" key="31">
    <source>
        <dbReference type="ARBA" id="ARBA00084014"/>
    </source>
</evidence>
<dbReference type="Pfam" id="PF08236">
    <property type="entry name" value="SRI"/>
    <property type="match status" value="1"/>
</dbReference>
<evidence type="ECO:0000256" key="4">
    <source>
        <dbReference type="ARBA" id="ARBA00005446"/>
    </source>
</evidence>
<dbReference type="InterPro" id="IPR027417">
    <property type="entry name" value="P-loop_NTPase"/>
</dbReference>
<evidence type="ECO:0000256" key="10">
    <source>
        <dbReference type="ARBA" id="ARBA00022705"/>
    </source>
</evidence>
<dbReference type="InterPro" id="IPR011545">
    <property type="entry name" value="DEAD/DEAH_box_helicase_dom"/>
</dbReference>
<protein>
    <recommendedName>
        <fullName evidence="28">ATP-dependent DNA helicase Q5</fullName>
        <ecNumber evidence="26">5.6.2.4</ecNumber>
    </recommendedName>
    <alternativeName>
        <fullName evidence="6">ATP-dependent RNA helicase DDX1</fullName>
    </alternativeName>
    <alternativeName>
        <fullName evidence="29">DNA 3'-5' helicase RecQ5</fullName>
    </alternativeName>
    <alternativeName>
        <fullName evidence="30">DNA helicase, RecQ-like type 5</fullName>
    </alternativeName>
    <alternativeName>
        <fullName evidence="31">RecQ protein-like 5</fullName>
    </alternativeName>
</protein>
<evidence type="ECO:0000256" key="33">
    <source>
        <dbReference type="SAM" id="Phobius"/>
    </source>
</evidence>
<feature type="domain" description="Helicase C-terminal" evidence="36">
    <location>
        <begin position="838"/>
        <end position="991"/>
    </location>
</feature>
<evidence type="ECO:0000256" key="15">
    <source>
        <dbReference type="ARBA" id="ARBA00022801"/>
    </source>
</evidence>
<dbReference type="PROSITE" id="PS51194">
    <property type="entry name" value="HELICASE_CTER"/>
    <property type="match status" value="1"/>
</dbReference>